<feature type="domain" description="UspA" evidence="2">
    <location>
        <begin position="1"/>
        <end position="149"/>
    </location>
</feature>
<dbReference type="Proteomes" id="UP000232631">
    <property type="component" value="Chromosome"/>
</dbReference>
<sequence length="149" mass="16479">MYKKILLPTDGSECAEKAARHAIIIAGQNNAELVVLNVLETHSLAGLPVEDFTSKVNEVFRREGIDALERVSQIFKDMSREKGFVRGIKVTLKTEEGHPADMILKIVDDENIDLVVMGASGKHAMERFLVGSVTEKVFRHAKCPVLAVH</sequence>
<dbReference type="Pfam" id="PF00582">
    <property type="entry name" value="Usp"/>
    <property type="match status" value="1"/>
</dbReference>
<organism evidence="3 4">
    <name type="scientific">Methanobacterium subterraneum</name>
    <dbReference type="NCBI Taxonomy" id="59277"/>
    <lineage>
        <taxon>Archaea</taxon>
        <taxon>Methanobacteriati</taxon>
        <taxon>Methanobacteriota</taxon>
        <taxon>Methanomada group</taxon>
        <taxon>Methanobacteria</taxon>
        <taxon>Methanobacteriales</taxon>
        <taxon>Methanobacteriaceae</taxon>
        <taxon>Methanobacterium</taxon>
    </lineage>
</organism>
<dbReference type="KEGG" id="msub:BK009_11255"/>
<dbReference type="AlphaFoldDB" id="A0A2H4VSV7"/>
<dbReference type="InterPro" id="IPR006015">
    <property type="entry name" value="Universal_stress_UspA"/>
</dbReference>
<proteinExistence type="inferred from homology"/>
<dbReference type="GeneID" id="35127084"/>
<reference evidence="3 4" key="1">
    <citation type="submission" date="2016-10" db="EMBL/GenBank/DDBJ databases">
        <title>Comparative genomics between deep and shallow subseafloor isolates.</title>
        <authorList>
            <person name="Ishii S."/>
            <person name="Miller J.R."/>
            <person name="Sutton G."/>
            <person name="Suzuki S."/>
            <person name="Methe B."/>
            <person name="Inagaki F."/>
            <person name="Imachi H."/>
        </authorList>
    </citation>
    <scope>NUCLEOTIDE SEQUENCE [LARGE SCALE GENOMIC DNA]</scope>
    <source>
        <strain evidence="3 4">A8p</strain>
    </source>
</reference>
<evidence type="ECO:0000313" key="3">
    <source>
        <dbReference type="EMBL" id="AUB61194.1"/>
    </source>
</evidence>
<evidence type="ECO:0000256" key="1">
    <source>
        <dbReference type="ARBA" id="ARBA00008791"/>
    </source>
</evidence>
<dbReference type="Gene3D" id="3.40.50.620">
    <property type="entry name" value="HUPs"/>
    <property type="match status" value="1"/>
</dbReference>
<evidence type="ECO:0000313" key="4">
    <source>
        <dbReference type="Proteomes" id="UP000232631"/>
    </source>
</evidence>
<gene>
    <name evidence="3" type="ORF">BK009_11255</name>
</gene>
<keyword evidence="4" id="KW-1185">Reference proteome</keyword>
<name>A0A2H4VSV7_9EURY</name>
<accession>A0A2H4VSV7</accession>
<dbReference type="EMBL" id="CP017768">
    <property type="protein sequence ID" value="AUB61194.1"/>
    <property type="molecule type" value="Genomic_DNA"/>
</dbReference>
<dbReference type="PANTHER" id="PTHR46268">
    <property type="entry name" value="STRESS RESPONSE PROTEIN NHAX"/>
    <property type="match status" value="1"/>
</dbReference>
<dbReference type="InterPro" id="IPR006016">
    <property type="entry name" value="UspA"/>
</dbReference>
<dbReference type="CDD" id="cd00293">
    <property type="entry name" value="USP-like"/>
    <property type="match status" value="1"/>
</dbReference>
<dbReference type="SUPFAM" id="SSF52402">
    <property type="entry name" value="Adenine nucleotide alpha hydrolases-like"/>
    <property type="match status" value="1"/>
</dbReference>
<dbReference type="PRINTS" id="PR01438">
    <property type="entry name" value="UNVRSLSTRESS"/>
</dbReference>
<dbReference type="InterPro" id="IPR014729">
    <property type="entry name" value="Rossmann-like_a/b/a_fold"/>
</dbReference>
<dbReference type="RefSeq" id="WP_100909603.1">
    <property type="nucleotide sequence ID" value="NZ_CP017768.1"/>
</dbReference>
<comment type="similarity">
    <text evidence="1">Belongs to the universal stress protein A family.</text>
</comment>
<protein>
    <submittedName>
        <fullName evidence="3">Universal stress protein UspA</fullName>
    </submittedName>
</protein>
<evidence type="ECO:0000259" key="2">
    <source>
        <dbReference type="Pfam" id="PF00582"/>
    </source>
</evidence>
<dbReference type="PANTHER" id="PTHR46268:SF6">
    <property type="entry name" value="UNIVERSAL STRESS PROTEIN UP12"/>
    <property type="match status" value="1"/>
</dbReference>